<feature type="compositionally biased region" description="Basic and acidic residues" evidence="1">
    <location>
        <begin position="221"/>
        <end position="232"/>
    </location>
</feature>
<feature type="region of interest" description="Disordered" evidence="1">
    <location>
        <begin position="32"/>
        <end position="55"/>
    </location>
</feature>
<name>A0A087AT68_9BIFI</name>
<dbReference type="STRING" id="1688.BCUN_1809"/>
<protein>
    <submittedName>
        <fullName evidence="2">Uncharacterized protein</fullName>
    </submittedName>
</protein>
<dbReference type="AlphaFoldDB" id="A0A087AT68"/>
<dbReference type="EMBL" id="JGYV01000013">
    <property type="protein sequence ID" value="KFI61968.1"/>
    <property type="molecule type" value="Genomic_DNA"/>
</dbReference>
<reference evidence="2 3" key="1">
    <citation type="submission" date="2014-03" db="EMBL/GenBank/DDBJ databases">
        <title>Genomics of Bifidobacteria.</title>
        <authorList>
            <person name="Ventura M."/>
            <person name="Milani C."/>
            <person name="Lugli G.A."/>
        </authorList>
    </citation>
    <scope>NUCLEOTIDE SEQUENCE [LARGE SCALE GENOMIC DNA]</scope>
    <source>
        <strain evidence="2 3">LMG 10738</strain>
    </source>
</reference>
<evidence type="ECO:0000313" key="2">
    <source>
        <dbReference type="EMBL" id="KFI61968.1"/>
    </source>
</evidence>
<feature type="compositionally biased region" description="Basic residues" evidence="1">
    <location>
        <begin position="284"/>
        <end position="296"/>
    </location>
</feature>
<dbReference type="eggNOG" id="ENOG5032SNQ">
    <property type="taxonomic scope" value="Bacteria"/>
</dbReference>
<evidence type="ECO:0000256" key="1">
    <source>
        <dbReference type="SAM" id="MobiDB-lite"/>
    </source>
</evidence>
<feature type="region of interest" description="Disordered" evidence="1">
    <location>
        <begin position="156"/>
        <end position="186"/>
    </location>
</feature>
<sequence>MLSVRIIPAYAGQLCAERSRVGAFSDHPRIRGATGLRHGTTPCSSGSSPHTRGNCGRQGIRRLQIRIIPAYAGQLARPLMSLETVPDHPRIRGATAAFEEGAERWRGSSPHTRGNCRAVSSPLACRRIIPAYAGQLAGMSSVIGYLPDHPRIRGATRAAPLPLETRVGSSPHTRGNCRPPPPHARNNRIIPHTRGNYTGGARRVANRRIIPAYAGQLPPSRTREFRRPDHPRIRGATTPWTLPRSMTRGSSPHTRGNWAACGSCAAGSRIIPAYAGQLHIEIHPRRRRADHPRIRGATHESLQ</sequence>
<gene>
    <name evidence="2" type="ORF">BCUN_1809</name>
</gene>
<organism evidence="2 3">
    <name type="scientific">Bifidobacterium cuniculi</name>
    <dbReference type="NCBI Taxonomy" id="1688"/>
    <lineage>
        <taxon>Bacteria</taxon>
        <taxon>Bacillati</taxon>
        <taxon>Actinomycetota</taxon>
        <taxon>Actinomycetes</taxon>
        <taxon>Bifidobacteriales</taxon>
        <taxon>Bifidobacteriaceae</taxon>
        <taxon>Bifidobacterium</taxon>
    </lineage>
</organism>
<dbReference type="AntiFam" id="ANF00057">
    <property type="entry name" value="Translation of E. coli type CRISPR repeat"/>
</dbReference>
<feature type="region of interest" description="Disordered" evidence="1">
    <location>
        <begin position="284"/>
        <end position="303"/>
    </location>
</feature>
<comment type="caution">
    <text evidence="2">The sequence shown here is derived from an EMBL/GenBank/DDBJ whole genome shotgun (WGS) entry which is preliminary data.</text>
</comment>
<dbReference type="AntiFam" id="ANF00006">
    <property type="entry name" value="Translation of CRISPR region"/>
</dbReference>
<feature type="region of interest" description="Disordered" evidence="1">
    <location>
        <begin position="218"/>
        <end position="256"/>
    </location>
</feature>
<proteinExistence type="predicted"/>
<accession>A0A087AT68</accession>
<dbReference type="Proteomes" id="UP000029067">
    <property type="component" value="Unassembled WGS sequence"/>
</dbReference>
<evidence type="ECO:0000313" key="3">
    <source>
        <dbReference type="Proteomes" id="UP000029067"/>
    </source>
</evidence>
<feature type="compositionally biased region" description="Polar residues" evidence="1">
    <location>
        <begin position="41"/>
        <end position="51"/>
    </location>
</feature>
<keyword evidence="3" id="KW-1185">Reference proteome</keyword>